<evidence type="ECO:0000313" key="1">
    <source>
        <dbReference type="EMBL" id="KEJ91232.1"/>
    </source>
</evidence>
<proteinExistence type="predicted"/>
<comment type="caution">
    <text evidence="1">The sequence shown here is derived from an EMBL/GenBank/DDBJ whole genome shotgun (WGS) entry which is preliminary data.</text>
</comment>
<keyword evidence="2" id="KW-1185">Reference proteome</keyword>
<evidence type="ECO:0000313" key="2">
    <source>
        <dbReference type="Proteomes" id="UP000027665"/>
    </source>
</evidence>
<gene>
    <name evidence="1" type="ORF">EH55_11810</name>
</gene>
<name>A0A073J0M2_9BACT</name>
<reference evidence="1 2" key="1">
    <citation type="submission" date="2014-04" db="EMBL/GenBank/DDBJ databases">
        <title>Draft Genome Sequence of Synergistes jonesii.</title>
        <authorList>
            <person name="Coil D.A."/>
            <person name="Eisen J.A."/>
            <person name="Holland-Moritz H.E."/>
        </authorList>
    </citation>
    <scope>NUCLEOTIDE SEQUENCE [LARGE SCALE GENOMIC DNA]</scope>
    <source>
        <strain evidence="1 2">78-1</strain>
    </source>
</reference>
<protein>
    <submittedName>
        <fullName evidence="1">Uncharacterized protein</fullName>
    </submittedName>
</protein>
<dbReference type="AlphaFoldDB" id="A0A073J0M2"/>
<organism evidence="1 2">
    <name type="scientific">Synergistes jonesii</name>
    <dbReference type="NCBI Taxonomy" id="2754"/>
    <lineage>
        <taxon>Bacteria</taxon>
        <taxon>Thermotogati</taxon>
        <taxon>Synergistota</taxon>
        <taxon>Synergistia</taxon>
        <taxon>Synergistales</taxon>
        <taxon>Synergistaceae</taxon>
        <taxon>Synergistes</taxon>
    </lineage>
</organism>
<dbReference type="Proteomes" id="UP000027665">
    <property type="component" value="Unassembled WGS sequence"/>
</dbReference>
<sequence>MWYLSFSIFAFLIKTAVRPKKPQTIPTAFLLRHVMEFYATHTEQKIYQIGVTVNVRIFVV</sequence>
<accession>A0A073J0M2</accession>
<dbReference type="EMBL" id="JMKI01000054">
    <property type="protein sequence ID" value="KEJ91232.1"/>
    <property type="molecule type" value="Genomic_DNA"/>
</dbReference>